<dbReference type="PANTHER" id="PTHR10177">
    <property type="entry name" value="CYCLINS"/>
    <property type="match status" value="1"/>
</dbReference>
<dbReference type="Proteomes" id="UP000215914">
    <property type="component" value="Unassembled WGS sequence"/>
</dbReference>
<feature type="domain" description="Cyclin N-terminal" evidence="4">
    <location>
        <begin position="81"/>
        <end position="147"/>
    </location>
</feature>
<gene>
    <name evidence="5" type="ORF">HanXRQr2_Chr12g0565071</name>
</gene>
<dbReference type="EMBL" id="MNCJ02000327">
    <property type="protein sequence ID" value="KAF5779916.1"/>
    <property type="molecule type" value="Genomic_DNA"/>
</dbReference>
<feature type="transmembrane region" description="Helical" evidence="3">
    <location>
        <begin position="38"/>
        <end position="56"/>
    </location>
</feature>
<dbReference type="GO" id="GO:0051301">
    <property type="term" value="P:cell division"/>
    <property type="evidence" value="ECO:0007669"/>
    <property type="project" value="UniProtKB-KW"/>
</dbReference>
<dbReference type="InterPro" id="IPR036915">
    <property type="entry name" value="Cyclin-like_sf"/>
</dbReference>
<accession>A0A9K3MY22</accession>
<reference evidence="5" key="1">
    <citation type="journal article" date="2017" name="Nature">
        <title>The sunflower genome provides insights into oil metabolism, flowering and Asterid evolution.</title>
        <authorList>
            <person name="Badouin H."/>
            <person name="Gouzy J."/>
            <person name="Grassa C.J."/>
            <person name="Murat F."/>
            <person name="Staton S.E."/>
            <person name="Cottret L."/>
            <person name="Lelandais-Briere C."/>
            <person name="Owens G.L."/>
            <person name="Carrere S."/>
            <person name="Mayjonade B."/>
            <person name="Legrand L."/>
            <person name="Gill N."/>
            <person name="Kane N.C."/>
            <person name="Bowers J.E."/>
            <person name="Hubner S."/>
            <person name="Bellec A."/>
            <person name="Berard A."/>
            <person name="Berges H."/>
            <person name="Blanchet N."/>
            <person name="Boniface M.C."/>
            <person name="Brunel D."/>
            <person name="Catrice O."/>
            <person name="Chaidir N."/>
            <person name="Claudel C."/>
            <person name="Donnadieu C."/>
            <person name="Faraut T."/>
            <person name="Fievet G."/>
            <person name="Helmstetter N."/>
            <person name="King M."/>
            <person name="Knapp S.J."/>
            <person name="Lai Z."/>
            <person name="Le Paslier M.C."/>
            <person name="Lippi Y."/>
            <person name="Lorenzon L."/>
            <person name="Mandel J.R."/>
            <person name="Marage G."/>
            <person name="Marchand G."/>
            <person name="Marquand E."/>
            <person name="Bret-Mestries E."/>
            <person name="Morien E."/>
            <person name="Nambeesan S."/>
            <person name="Nguyen T."/>
            <person name="Pegot-Espagnet P."/>
            <person name="Pouilly N."/>
            <person name="Raftis F."/>
            <person name="Sallet E."/>
            <person name="Schiex T."/>
            <person name="Thomas J."/>
            <person name="Vandecasteele C."/>
            <person name="Vares D."/>
            <person name="Vear F."/>
            <person name="Vautrin S."/>
            <person name="Crespi M."/>
            <person name="Mangin B."/>
            <person name="Burke J.M."/>
            <person name="Salse J."/>
            <person name="Munos S."/>
            <person name="Vincourt P."/>
            <person name="Rieseberg L.H."/>
            <person name="Langlade N.B."/>
        </authorList>
    </citation>
    <scope>NUCLEOTIDE SEQUENCE</scope>
    <source>
        <tissue evidence="5">Leaves</tissue>
    </source>
</reference>
<dbReference type="Gramene" id="mRNA:HanXRQr2_Chr12g0565071">
    <property type="protein sequence ID" value="mRNA:HanXRQr2_Chr12g0565071"/>
    <property type="gene ID" value="HanXRQr2_Chr12g0565071"/>
</dbReference>
<keyword evidence="6" id="KW-1185">Reference proteome</keyword>
<keyword evidence="1" id="KW-0132">Cell division</keyword>
<keyword evidence="2" id="KW-0131">Cell cycle</keyword>
<dbReference type="Pfam" id="PF00134">
    <property type="entry name" value="Cyclin_N"/>
    <property type="match status" value="1"/>
</dbReference>
<evidence type="ECO:0000256" key="1">
    <source>
        <dbReference type="ARBA" id="ARBA00022618"/>
    </source>
</evidence>
<evidence type="ECO:0000259" key="4">
    <source>
        <dbReference type="Pfam" id="PF00134"/>
    </source>
</evidence>
<sequence length="147" mass="17359">MVTLYGSHILNFLEILQLKQFKHLLSKLTNTQLDSTAILMYLLDFIWHFNIILFFLKYNLYFGTFSFKQTSYSALVEGSLSFKQVSYITQSMRGVLVDWLVEVSVEYKLEPYTLHRTIYLIDMFLSKNYIERQKLQLLGIICMLIAS</sequence>
<dbReference type="AlphaFoldDB" id="A0A9K3MY22"/>
<organism evidence="5 6">
    <name type="scientific">Helianthus annuus</name>
    <name type="common">Common sunflower</name>
    <dbReference type="NCBI Taxonomy" id="4232"/>
    <lineage>
        <taxon>Eukaryota</taxon>
        <taxon>Viridiplantae</taxon>
        <taxon>Streptophyta</taxon>
        <taxon>Embryophyta</taxon>
        <taxon>Tracheophyta</taxon>
        <taxon>Spermatophyta</taxon>
        <taxon>Magnoliopsida</taxon>
        <taxon>eudicotyledons</taxon>
        <taxon>Gunneridae</taxon>
        <taxon>Pentapetalae</taxon>
        <taxon>asterids</taxon>
        <taxon>campanulids</taxon>
        <taxon>Asterales</taxon>
        <taxon>Asteraceae</taxon>
        <taxon>Asteroideae</taxon>
        <taxon>Heliantheae alliance</taxon>
        <taxon>Heliantheae</taxon>
        <taxon>Helianthus</taxon>
    </lineage>
</organism>
<reference evidence="5" key="2">
    <citation type="submission" date="2020-06" db="EMBL/GenBank/DDBJ databases">
        <title>Helianthus annuus Genome sequencing and assembly Release 2.</title>
        <authorList>
            <person name="Gouzy J."/>
            <person name="Langlade N."/>
            <person name="Munos S."/>
        </authorList>
    </citation>
    <scope>NUCLEOTIDE SEQUENCE</scope>
    <source>
        <tissue evidence="5">Leaves</tissue>
    </source>
</reference>
<dbReference type="Gene3D" id="1.10.472.10">
    <property type="entry name" value="Cyclin-like"/>
    <property type="match status" value="1"/>
</dbReference>
<keyword evidence="3" id="KW-1133">Transmembrane helix</keyword>
<evidence type="ECO:0000313" key="5">
    <source>
        <dbReference type="EMBL" id="KAF5779916.1"/>
    </source>
</evidence>
<keyword evidence="3" id="KW-0472">Membrane</keyword>
<dbReference type="InterPro" id="IPR006671">
    <property type="entry name" value="Cyclin_N"/>
</dbReference>
<keyword evidence="3" id="KW-0812">Transmembrane</keyword>
<proteinExistence type="predicted"/>
<dbReference type="SUPFAM" id="SSF47954">
    <property type="entry name" value="Cyclin-like"/>
    <property type="match status" value="1"/>
</dbReference>
<name>A0A9K3MY22_HELAN</name>
<evidence type="ECO:0000256" key="2">
    <source>
        <dbReference type="ARBA" id="ARBA00023306"/>
    </source>
</evidence>
<protein>
    <submittedName>
        <fullName evidence="5">Cyclin</fullName>
    </submittedName>
</protein>
<comment type="caution">
    <text evidence="5">The sequence shown here is derived from an EMBL/GenBank/DDBJ whole genome shotgun (WGS) entry which is preliminary data.</text>
</comment>
<evidence type="ECO:0000313" key="6">
    <source>
        <dbReference type="Proteomes" id="UP000215914"/>
    </source>
</evidence>
<dbReference type="InterPro" id="IPR039361">
    <property type="entry name" value="Cyclin"/>
</dbReference>
<evidence type="ECO:0000256" key="3">
    <source>
        <dbReference type="SAM" id="Phobius"/>
    </source>
</evidence>